<dbReference type="GO" id="GO:0016301">
    <property type="term" value="F:kinase activity"/>
    <property type="evidence" value="ECO:0007669"/>
    <property type="project" value="InterPro"/>
</dbReference>
<dbReference type="Pfam" id="PF01326">
    <property type="entry name" value="PPDK_N"/>
    <property type="match status" value="1"/>
</dbReference>
<dbReference type="EMBL" id="UGTM01000002">
    <property type="protein sequence ID" value="SUB94629.1"/>
    <property type="molecule type" value="Genomic_DNA"/>
</dbReference>
<gene>
    <name evidence="2" type="ORF">NCTC13067_02502</name>
</gene>
<dbReference type="InterPro" id="IPR013815">
    <property type="entry name" value="ATP_grasp_subdomain_1"/>
</dbReference>
<evidence type="ECO:0000313" key="2">
    <source>
        <dbReference type="EMBL" id="SUB94629.1"/>
    </source>
</evidence>
<feature type="domain" description="Pyruvate phosphate dikinase AMP/ATP-binding" evidence="1">
    <location>
        <begin position="461"/>
        <end position="834"/>
    </location>
</feature>
<dbReference type="PANTHER" id="PTHR43615">
    <property type="entry name" value="PHOSPHOENOLPYRUVATE SYNTHASE-RELATED"/>
    <property type="match status" value="1"/>
</dbReference>
<accession>A0A379EE20</accession>
<protein>
    <submittedName>
        <fullName evidence="2">Phosphoenolpyruvate synthase</fullName>
    </submittedName>
</protein>
<keyword evidence="2" id="KW-0670">Pyruvate</keyword>
<evidence type="ECO:0000259" key="1">
    <source>
        <dbReference type="Pfam" id="PF01326"/>
    </source>
</evidence>
<evidence type="ECO:0000313" key="3">
    <source>
        <dbReference type="Proteomes" id="UP000255469"/>
    </source>
</evidence>
<proteinExistence type="predicted"/>
<dbReference type="PANTHER" id="PTHR43615:SF1">
    <property type="entry name" value="PPDK_N DOMAIN-CONTAINING PROTEIN"/>
    <property type="match status" value="1"/>
</dbReference>
<name>A0A379EE20_9BACT</name>
<dbReference type="Gene3D" id="3.30.1490.20">
    <property type="entry name" value="ATP-grasp fold, A domain"/>
    <property type="match status" value="1"/>
</dbReference>
<dbReference type="InterPro" id="IPR051549">
    <property type="entry name" value="PEP_Utilizing_Enz"/>
</dbReference>
<reference evidence="2 3" key="1">
    <citation type="submission" date="2018-06" db="EMBL/GenBank/DDBJ databases">
        <authorList>
            <consortium name="Pathogen Informatics"/>
            <person name="Doyle S."/>
        </authorList>
    </citation>
    <scope>NUCLEOTIDE SEQUENCE [LARGE SCALE GENOMIC DNA]</scope>
    <source>
        <strain evidence="2 3">NCTC13067</strain>
    </source>
</reference>
<dbReference type="AlphaFoldDB" id="A0A379EE20"/>
<sequence length="1013" mass="115780">MSCIYFVFLSKIKFSAMSEQIPPQWSNFYLKDVSFVNLMMRRIYNVLIVANPYDAFMLEDDGRVEEKIYNEYMELGLRYPPTFTQVSTTEEAAKVLSTVDIDLVICMPGNADNDAFDVARAVKAEFPGIHCVVLTPFSHGITQRIQHEDLSIFDYVFCWLGNTNLILSIIKLMEDKMNIDHDIREVGVQMILLVEDSIRFYSSILPNLYGYILTQSRNFATEALTRHDASLRQRGRPKVVLARTYDEAWEIYQRYKDNCLGVISDVRFPINNNVEQKEKTSAKDPEAGLKLLRAIRKEDEYLPLIIESSEGDNRKKAEAEGFRFVDKNSKKMSVDLRHLLEEHMGFGDFIFRNPTTHEEVMRICSLKELQDNIFQIPRDSMLYHISRNHVSRWLSARAIFPVSSFLKGITWHKLQDVDMHRQIIFDAIVAYRRMRNVGVVALFDRHKFDRYAHFARIGDGSLGGKGRGLAFLDNVIKRHPDFNRFPNATVQIPKTVVLCTDVFDSFMEQNNLYQIALSDAPDDEILHAFLHAQLPDAFIPDFFAFFEATHSPIAVRSSSLLEDSHYQPFAGIYSTYMIPCLEDKYEMLRMLACAVKAVYASVYYRDSKAYMTATSNVIDQEKMAVILQQVTGKDYGGRFYPNISGVLRSLNYYPIGEEKAEEGIASLALGLGKYIVDGGQTLRVCPFHPHQVLQMSELKMALRETQTQFYALDMQHVGEDFKVDDGFNILKLQVKEAEADGSLQYIASTYSPDDQAIYDGAYEEGRKIVSFCGVLKQEVFPLPELLQMAMRYGAEAMRRPVEIEFAVNLNSDRTGELYLLQIRPIVDTKQMLEEDLASIPDERCLLRSHNSLGHGISDDVTDVVYVKTDTSFTAKDNPAIADEIEQINRRFLDAGRNYVLIGPGRWGSSDSWLGIPVKWPHISAARVIVEEGLEHYRVDPSQGTHFFQNLTSFGVGYFTINPYKHDGFYQRSVLDALPAVDETAHVRHVRFPRPLKIMMDGKKQEGVVLMPGI</sequence>
<organism evidence="2 3">
    <name type="scientific">Prevotella denticola</name>
    <dbReference type="NCBI Taxonomy" id="28129"/>
    <lineage>
        <taxon>Bacteria</taxon>
        <taxon>Pseudomonadati</taxon>
        <taxon>Bacteroidota</taxon>
        <taxon>Bacteroidia</taxon>
        <taxon>Bacteroidales</taxon>
        <taxon>Prevotellaceae</taxon>
        <taxon>Prevotella</taxon>
    </lineage>
</organism>
<dbReference type="InterPro" id="IPR002192">
    <property type="entry name" value="PPDK_AMP/ATP-bd"/>
</dbReference>
<dbReference type="GO" id="GO:0005524">
    <property type="term" value="F:ATP binding"/>
    <property type="evidence" value="ECO:0007669"/>
    <property type="project" value="InterPro"/>
</dbReference>
<dbReference type="SUPFAM" id="SSF56059">
    <property type="entry name" value="Glutathione synthetase ATP-binding domain-like"/>
    <property type="match status" value="1"/>
</dbReference>
<dbReference type="Proteomes" id="UP000255469">
    <property type="component" value="Unassembled WGS sequence"/>
</dbReference>